<evidence type="ECO:0000259" key="1">
    <source>
        <dbReference type="PROSITE" id="PS51459"/>
    </source>
</evidence>
<organism evidence="2 3">
    <name type="scientific">Cellulomonas wangsupingiae</name>
    <dbReference type="NCBI Taxonomy" id="2968085"/>
    <lineage>
        <taxon>Bacteria</taxon>
        <taxon>Bacillati</taxon>
        <taxon>Actinomycetota</taxon>
        <taxon>Actinomycetes</taxon>
        <taxon>Micrococcales</taxon>
        <taxon>Cellulomonadaceae</taxon>
        <taxon>Cellulomonas</taxon>
    </lineage>
</organism>
<dbReference type="InterPro" id="IPR040198">
    <property type="entry name" value="Fido_containing"/>
</dbReference>
<protein>
    <submittedName>
        <fullName evidence="2">Fic family protein</fullName>
    </submittedName>
</protein>
<dbReference type="Gene3D" id="1.10.10.10">
    <property type="entry name" value="Winged helix-like DNA-binding domain superfamily/Winged helix DNA-binding domain"/>
    <property type="match status" value="1"/>
</dbReference>
<dbReference type="PANTHER" id="PTHR13504:SF38">
    <property type="entry name" value="FIDO DOMAIN-CONTAINING PROTEIN"/>
    <property type="match status" value="1"/>
</dbReference>
<proteinExistence type="predicted"/>
<keyword evidence="3" id="KW-1185">Reference proteome</keyword>
<dbReference type="RefSeq" id="WP_227565216.1">
    <property type="nucleotide sequence ID" value="NZ_CP101989.1"/>
</dbReference>
<evidence type="ECO:0000313" key="3">
    <source>
        <dbReference type="Proteomes" id="UP001317322"/>
    </source>
</evidence>
<dbReference type="InterPro" id="IPR003812">
    <property type="entry name" value="Fido"/>
</dbReference>
<dbReference type="Gene3D" id="1.10.3290.10">
    <property type="entry name" value="Fido-like domain"/>
    <property type="match status" value="1"/>
</dbReference>
<accession>A0ABY5K349</accession>
<name>A0ABY5K349_9CELL</name>
<dbReference type="EMBL" id="CP101989">
    <property type="protein sequence ID" value="UUI64395.1"/>
    <property type="molecule type" value="Genomic_DNA"/>
</dbReference>
<dbReference type="Pfam" id="PF02661">
    <property type="entry name" value="Fic"/>
    <property type="match status" value="1"/>
</dbReference>
<dbReference type="InterPro" id="IPR036597">
    <property type="entry name" value="Fido-like_dom_sf"/>
</dbReference>
<reference evidence="2 3" key="1">
    <citation type="submission" date="2022-07" db="EMBL/GenBank/DDBJ databases">
        <title>Novel species in genus cellulomonas.</title>
        <authorList>
            <person name="Ye L."/>
        </authorList>
    </citation>
    <scope>NUCLEOTIDE SEQUENCE [LARGE SCALE GENOMIC DNA]</scope>
    <source>
        <strain evidence="3">zg-Y908</strain>
    </source>
</reference>
<dbReference type="InterPro" id="IPR036388">
    <property type="entry name" value="WH-like_DNA-bd_sf"/>
</dbReference>
<dbReference type="Proteomes" id="UP001317322">
    <property type="component" value="Chromosome"/>
</dbReference>
<dbReference type="PROSITE" id="PS51459">
    <property type="entry name" value="FIDO"/>
    <property type="match status" value="1"/>
</dbReference>
<evidence type="ECO:0000313" key="2">
    <source>
        <dbReference type="EMBL" id="UUI64395.1"/>
    </source>
</evidence>
<dbReference type="PANTHER" id="PTHR13504">
    <property type="entry name" value="FIDO DOMAIN-CONTAINING PROTEIN DDB_G0283145"/>
    <property type="match status" value="1"/>
</dbReference>
<gene>
    <name evidence="2" type="ORF">NP075_14895</name>
</gene>
<dbReference type="SUPFAM" id="SSF140931">
    <property type="entry name" value="Fic-like"/>
    <property type="match status" value="1"/>
</dbReference>
<feature type="domain" description="Fido" evidence="1">
    <location>
        <begin position="9"/>
        <end position="161"/>
    </location>
</feature>
<sequence length="293" mass="32372">MAADEHFDLDASALRSMHYMMLAHDLAKSPGQYRRGEIVVHDDRTEQVVHTGPAADDVPGLMSELVDSLRTDRGVDPLVQAAMAHLDLVMIHPFRDGNGRMARALQTLVLARRGVAAPEFASIEEWLGANTDDYYRVLAVTGRGRWAPEGDARLWVSFNLRAHHMQAQTLRSRLARAQRTYEVLDDVLAAQRIPDRALDGLYTALIGFRLRRSTYVEQTGIDERTASRDLKALADVGLLRAVGETKGRYYVAGDALAEVGRMVGPSAPIEDPYPSMRAELMRLATDAPVLGSP</sequence>